<organism evidence="2">
    <name type="scientific">Arundo donax</name>
    <name type="common">Giant reed</name>
    <name type="synonym">Donax arundinaceus</name>
    <dbReference type="NCBI Taxonomy" id="35708"/>
    <lineage>
        <taxon>Eukaryota</taxon>
        <taxon>Viridiplantae</taxon>
        <taxon>Streptophyta</taxon>
        <taxon>Embryophyta</taxon>
        <taxon>Tracheophyta</taxon>
        <taxon>Spermatophyta</taxon>
        <taxon>Magnoliopsida</taxon>
        <taxon>Liliopsida</taxon>
        <taxon>Poales</taxon>
        <taxon>Poaceae</taxon>
        <taxon>PACMAD clade</taxon>
        <taxon>Arundinoideae</taxon>
        <taxon>Arundineae</taxon>
        <taxon>Arundo</taxon>
    </lineage>
</organism>
<dbReference type="AlphaFoldDB" id="A0A0A9BZC5"/>
<sequence length="54" mass="6145">MAQEKKPKLASKHTGREVLDCFVRLITKRAAHRMGEPLSSKPVRCPTTIMRDQP</sequence>
<feature type="region of interest" description="Disordered" evidence="1">
    <location>
        <begin position="33"/>
        <end position="54"/>
    </location>
</feature>
<accession>A0A0A9BZC5</accession>
<reference evidence="2" key="1">
    <citation type="submission" date="2014-09" db="EMBL/GenBank/DDBJ databases">
        <authorList>
            <person name="Magalhaes I.L.F."/>
            <person name="Oliveira U."/>
            <person name="Santos F.R."/>
            <person name="Vidigal T.H.D.A."/>
            <person name="Brescovit A.D."/>
            <person name="Santos A.J."/>
        </authorList>
    </citation>
    <scope>NUCLEOTIDE SEQUENCE</scope>
    <source>
        <tissue evidence="2">Shoot tissue taken approximately 20 cm above the soil surface</tissue>
    </source>
</reference>
<name>A0A0A9BZC5_ARUDO</name>
<evidence type="ECO:0000313" key="2">
    <source>
        <dbReference type="EMBL" id="JAD66520.1"/>
    </source>
</evidence>
<proteinExistence type="predicted"/>
<reference evidence="2" key="2">
    <citation type="journal article" date="2015" name="Data Brief">
        <title>Shoot transcriptome of the giant reed, Arundo donax.</title>
        <authorList>
            <person name="Barrero R.A."/>
            <person name="Guerrero F.D."/>
            <person name="Moolhuijzen P."/>
            <person name="Goolsby J.A."/>
            <person name="Tidwell J."/>
            <person name="Bellgard S.E."/>
            <person name="Bellgard M.I."/>
        </authorList>
    </citation>
    <scope>NUCLEOTIDE SEQUENCE</scope>
    <source>
        <tissue evidence="2">Shoot tissue taken approximately 20 cm above the soil surface</tissue>
    </source>
</reference>
<evidence type="ECO:0000256" key="1">
    <source>
        <dbReference type="SAM" id="MobiDB-lite"/>
    </source>
</evidence>
<protein>
    <submittedName>
        <fullName evidence="2">Uncharacterized protein</fullName>
    </submittedName>
</protein>
<dbReference type="EMBL" id="GBRH01231375">
    <property type="protein sequence ID" value="JAD66520.1"/>
    <property type="molecule type" value="Transcribed_RNA"/>
</dbReference>